<feature type="transmembrane region" description="Helical" evidence="1">
    <location>
        <begin position="20"/>
        <end position="38"/>
    </location>
</feature>
<keyword evidence="1" id="KW-0472">Membrane</keyword>
<dbReference type="RefSeq" id="WP_086929005.1">
    <property type="nucleotide sequence ID" value="NZ_CP021363.1"/>
</dbReference>
<dbReference type="InterPro" id="IPR047756">
    <property type="entry name" value="IcmT-like"/>
</dbReference>
<dbReference type="NCBIfam" id="NF038220">
    <property type="entry name" value="IcmT_TraK"/>
    <property type="match status" value="1"/>
</dbReference>
<geneLocation type="plasmid" evidence="2 3">
    <name>pACP4.1</name>
</geneLocation>
<organism evidence="2 3">
    <name type="scientific">Acidovorax carolinensis</name>
    <dbReference type="NCBI Taxonomy" id="553814"/>
    <lineage>
        <taxon>Bacteria</taxon>
        <taxon>Pseudomonadati</taxon>
        <taxon>Pseudomonadota</taxon>
        <taxon>Betaproteobacteria</taxon>
        <taxon>Burkholderiales</taxon>
        <taxon>Comamonadaceae</taxon>
        <taxon>Acidovorax</taxon>
    </lineage>
</organism>
<accession>A0A240UIA1</accession>
<dbReference type="Proteomes" id="UP000194440">
    <property type="component" value="Plasmid pACP4.1"/>
</dbReference>
<dbReference type="AlphaFoldDB" id="A0A240UIA1"/>
<evidence type="ECO:0000313" key="2">
    <source>
        <dbReference type="EMBL" id="ART61234.1"/>
    </source>
</evidence>
<protein>
    <recommendedName>
        <fullName evidence="4">Phosphoesterase</fullName>
    </recommendedName>
</protein>
<evidence type="ECO:0000313" key="3">
    <source>
        <dbReference type="Proteomes" id="UP000194440"/>
    </source>
</evidence>
<reference evidence="2" key="1">
    <citation type="submission" date="2017-05" db="EMBL/GenBank/DDBJ databases">
        <title>Polyphasic characterization of four soil-derived phenanthrene-degrading Acidovorax strains and proposal of Acidovorax phenanthrenivorans sp. nov.</title>
        <authorList>
            <person name="Singleton D."/>
            <person name="Lee J."/>
            <person name="Dickey A.N."/>
            <person name="Stroud A."/>
            <person name="Scholl E.H."/>
            <person name="Wright F.A."/>
            <person name="Aitken M.D."/>
        </authorList>
    </citation>
    <scope>NUCLEOTIDE SEQUENCE</scope>
    <source>
        <strain evidence="2">P4</strain>
        <plasmid evidence="2">pACP4.1</plasmid>
    </source>
</reference>
<name>A0A240UIA1_9BURK</name>
<evidence type="ECO:0008006" key="4">
    <source>
        <dbReference type="Google" id="ProtNLM"/>
    </source>
</evidence>
<dbReference type="KEGG" id="acis:CBP35_19880"/>
<gene>
    <name evidence="2" type="ORF">CBP36_19910</name>
</gene>
<dbReference type="OrthoDB" id="6922679at2"/>
<dbReference type="EMBL" id="CP021367">
    <property type="protein sequence ID" value="ART61234.1"/>
    <property type="molecule type" value="Genomic_DNA"/>
</dbReference>
<proteinExistence type="predicted"/>
<feature type="transmembrane region" description="Helical" evidence="1">
    <location>
        <begin position="44"/>
        <end position="74"/>
    </location>
</feature>
<sequence length="92" mass="10910">MKTIQILSGFWRESARGLRLFNFSAYVTVPILMFILHIRWWTFWVLVVTILFLAIIERYGYTPPVAILAIRAYLAGKLIKRRKSMFQKKLDC</sequence>
<keyword evidence="3" id="KW-1185">Reference proteome</keyword>
<dbReference type="KEGG" id="acip:CBP36_19910"/>
<keyword evidence="1" id="KW-1133">Transmembrane helix</keyword>
<keyword evidence="2" id="KW-0614">Plasmid</keyword>
<evidence type="ECO:0000256" key="1">
    <source>
        <dbReference type="SAM" id="Phobius"/>
    </source>
</evidence>
<keyword evidence="1" id="KW-0812">Transmembrane</keyword>